<name>A0ABN7RMT4_OIKDI</name>
<gene>
    <name evidence="1" type="ORF">OKIOD_LOCUS1257</name>
</gene>
<reference evidence="1 2" key="1">
    <citation type="submission" date="2021-04" db="EMBL/GenBank/DDBJ databases">
        <authorList>
            <person name="Bliznina A."/>
        </authorList>
    </citation>
    <scope>NUCLEOTIDE SEQUENCE [LARGE SCALE GENOMIC DNA]</scope>
</reference>
<evidence type="ECO:0000313" key="2">
    <source>
        <dbReference type="Proteomes" id="UP001158576"/>
    </source>
</evidence>
<sequence length="127" mass="14853">MTPRYSLDLGHEEKPEFIRFWTGVEDLPPEKTLHRSRTTMPRRRRQSQVVLGQKLPDKPVRVPLSLRLRIPSSMEPPSSSPLRDLAIRSDRSYSCLGNYNMDASNIDEYNYNPKNRSKNCFSLFWAI</sequence>
<accession>A0ABN7RMT4</accession>
<organism evidence="1 2">
    <name type="scientific">Oikopleura dioica</name>
    <name type="common">Tunicate</name>
    <dbReference type="NCBI Taxonomy" id="34765"/>
    <lineage>
        <taxon>Eukaryota</taxon>
        <taxon>Metazoa</taxon>
        <taxon>Chordata</taxon>
        <taxon>Tunicata</taxon>
        <taxon>Appendicularia</taxon>
        <taxon>Copelata</taxon>
        <taxon>Oikopleuridae</taxon>
        <taxon>Oikopleura</taxon>
    </lineage>
</organism>
<keyword evidence="2" id="KW-1185">Reference proteome</keyword>
<dbReference type="Proteomes" id="UP001158576">
    <property type="component" value="Chromosome PAR"/>
</dbReference>
<proteinExistence type="predicted"/>
<dbReference type="EMBL" id="OU015568">
    <property type="protein sequence ID" value="CAG5080751.1"/>
    <property type="molecule type" value="Genomic_DNA"/>
</dbReference>
<protein>
    <submittedName>
        <fullName evidence="1">Oidioi.mRNA.OKI2018_I69.PAR.g9699.t1.cds</fullName>
    </submittedName>
</protein>
<evidence type="ECO:0000313" key="1">
    <source>
        <dbReference type="EMBL" id="CAG5080751.1"/>
    </source>
</evidence>